<dbReference type="AlphaFoldDB" id="A0A086XQR5"/>
<sequence>MPPETRNLPLIRREASLRLVRGEGDDMTIDVIWTTGATVQRRRYEGWDDVVEYDEELVVTPGAVRMDRLNAGAPFLDSHRSWGLESVVGAVLPGTARIEGGRGYARVRLTSAPDAAPIVQRIMDGTVSAVSVGYRVHRYDITKAQGQRELWRAVDWEPMEISAVAMPADPGAHIRGSDGATGTARTETLTPCLLTRADAPAPSPNQTRTTMPETQIPESEAPVETRATPPSPAAPAADPSPDAIRTEANRAAAKVLALCERHALGAGFAADLIRRGLSLDAARAAILDKLAEADAPAARGSEPAAATARGTGAADAAYRDAMSEALLHRHNPGRAQLTDRAREFRGLTLLELARHALDRRGIATRGLSKMELATEALIGRSGLHSTSDFPLILANVANKTLRAAYDTTPRTFTAWARQAVITDFKPVSRNQLGGAPDLLRVPESGEFTYGTIGESREVYALVTYGRIVGITRQTLINDDLDAFTRIPSAFGAAAADLESDLVYSIFSTNPNMADGNPLFHASHANLGTAGTISETTLAEAYRLFGNQRGLEGRQISVLPRYIITPPGVRSVEARKNVTATTPNAVAGVNAFANRLEPIEEARLIPAAGPDPWFLAADPSRIDTIEFAYLEGQQGVYTETRSGFEVDGIEIKARHDFAAKAIDWRGLFRNAGV</sequence>
<dbReference type="NCBIfam" id="NF045541">
    <property type="entry name" value="scaf_prot_MCP2"/>
    <property type="match status" value="1"/>
</dbReference>
<feature type="domain" description="Prohead serine protease" evidence="5">
    <location>
        <begin position="60"/>
        <end position="175"/>
    </location>
</feature>
<keyword evidence="2" id="KW-0645">Protease</keyword>
<dbReference type="GO" id="GO:0006508">
    <property type="term" value="P:proteolysis"/>
    <property type="evidence" value="ECO:0007669"/>
    <property type="project" value="UniProtKB-KW"/>
</dbReference>
<name>A0A086XQR5_9RHOB</name>
<reference evidence="6 7" key="1">
    <citation type="submission" date="2014-03" db="EMBL/GenBank/DDBJ databases">
        <title>Genome of Paenirhodobacter enshiensis DW2-9.</title>
        <authorList>
            <person name="Wang D."/>
            <person name="Wang G."/>
        </authorList>
    </citation>
    <scope>NUCLEOTIDE SEQUENCE [LARGE SCALE GENOMIC DNA]</scope>
    <source>
        <strain evidence="6 7">DW2-9</strain>
    </source>
</reference>
<evidence type="ECO:0000256" key="4">
    <source>
        <dbReference type="SAM" id="MobiDB-lite"/>
    </source>
</evidence>
<evidence type="ECO:0000256" key="1">
    <source>
        <dbReference type="ARBA" id="ARBA00022612"/>
    </source>
</evidence>
<dbReference type="STRING" id="1105367.CG50_10510"/>
<evidence type="ECO:0000313" key="6">
    <source>
        <dbReference type="EMBL" id="KFI24365.1"/>
    </source>
</evidence>
<evidence type="ECO:0000259" key="5">
    <source>
        <dbReference type="Pfam" id="PF04586"/>
    </source>
</evidence>
<keyword evidence="7" id="KW-1185">Reference proteome</keyword>
<dbReference type="eggNOG" id="COG3087">
    <property type="taxonomic scope" value="Bacteria"/>
</dbReference>
<dbReference type="InterPro" id="IPR054613">
    <property type="entry name" value="Peptidase_S78_dom"/>
</dbReference>
<proteinExistence type="predicted"/>
<dbReference type="OrthoDB" id="9806592at2"/>
<dbReference type="EMBL" id="JFZB01000051">
    <property type="protein sequence ID" value="KFI24365.1"/>
    <property type="molecule type" value="Genomic_DNA"/>
</dbReference>
<dbReference type="Proteomes" id="UP000028824">
    <property type="component" value="Unassembled WGS sequence"/>
</dbReference>
<accession>A0A086XQR5</accession>
<keyword evidence="3" id="KW-0378">Hydrolase</keyword>
<organism evidence="6 7">
    <name type="scientific">Paenirhodobacter enshiensis</name>
    <dbReference type="NCBI Taxonomy" id="1105367"/>
    <lineage>
        <taxon>Bacteria</taxon>
        <taxon>Pseudomonadati</taxon>
        <taxon>Pseudomonadota</taxon>
        <taxon>Alphaproteobacteria</taxon>
        <taxon>Rhodobacterales</taxon>
        <taxon>Rhodobacter group</taxon>
        <taxon>Paenirhodobacter</taxon>
    </lineage>
</organism>
<evidence type="ECO:0000313" key="7">
    <source>
        <dbReference type="Proteomes" id="UP000028824"/>
    </source>
</evidence>
<keyword evidence="1" id="KW-1188">Viral release from host cell</keyword>
<dbReference type="Pfam" id="PF25209">
    <property type="entry name" value="Phage_capsid_4"/>
    <property type="match status" value="1"/>
</dbReference>
<gene>
    <name evidence="6" type="ORF">CG50_10510</name>
</gene>
<dbReference type="GO" id="GO:0008233">
    <property type="term" value="F:peptidase activity"/>
    <property type="evidence" value="ECO:0007669"/>
    <property type="project" value="UniProtKB-KW"/>
</dbReference>
<feature type="region of interest" description="Disordered" evidence="4">
    <location>
        <begin position="195"/>
        <end position="242"/>
    </location>
</feature>
<protein>
    <submittedName>
        <fullName evidence="6">Peptidase U35</fullName>
    </submittedName>
</protein>
<comment type="caution">
    <text evidence="6">The sequence shown here is derived from an EMBL/GenBank/DDBJ whole genome shotgun (WGS) entry which is preliminary data.</text>
</comment>
<dbReference type="Pfam" id="PF04586">
    <property type="entry name" value="Peptidase_S78"/>
    <property type="match status" value="1"/>
</dbReference>
<feature type="compositionally biased region" description="Polar residues" evidence="4">
    <location>
        <begin position="204"/>
        <end position="217"/>
    </location>
</feature>
<evidence type="ECO:0000256" key="3">
    <source>
        <dbReference type="ARBA" id="ARBA00022801"/>
    </source>
</evidence>
<evidence type="ECO:0000256" key="2">
    <source>
        <dbReference type="ARBA" id="ARBA00022670"/>
    </source>
</evidence>